<dbReference type="Pfam" id="PF14294">
    <property type="entry name" value="DUF4372"/>
    <property type="match status" value="1"/>
</dbReference>
<dbReference type="EMBL" id="FQVT01000013">
    <property type="protein sequence ID" value="SHG46604.1"/>
    <property type="molecule type" value="Genomic_DNA"/>
</dbReference>
<feature type="domain" description="DUF4372" evidence="1">
    <location>
        <begin position="9"/>
        <end position="69"/>
    </location>
</feature>
<name>A0A1M5K1G3_SALEC</name>
<protein>
    <recommendedName>
        <fullName evidence="1">DUF4372 domain-containing protein</fullName>
    </recommendedName>
</protein>
<accession>A0A1M5K1G3</accession>
<gene>
    <name evidence="2" type="ORF">SAMN05444483_11312</name>
</gene>
<organism evidence="2 3">
    <name type="scientific">Salegentibacter echinorum</name>
    <dbReference type="NCBI Taxonomy" id="1073325"/>
    <lineage>
        <taxon>Bacteria</taxon>
        <taxon>Pseudomonadati</taxon>
        <taxon>Bacteroidota</taxon>
        <taxon>Flavobacteriia</taxon>
        <taxon>Flavobacteriales</taxon>
        <taxon>Flavobacteriaceae</taxon>
        <taxon>Salegentibacter</taxon>
    </lineage>
</organism>
<keyword evidence="3" id="KW-1185">Reference proteome</keyword>
<sequence length="71" mass="8005">MGKSITFLGKPIFSKLINLLDKDKIDKQAEESGTDHYCKKFSTFQHLITMHDLWVTSGCNSLRKLSCGIVS</sequence>
<dbReference type="OrthoDB" id="7327264at2"/>
<reference evidence="3" key="1">
    <citation type="submission" date="2016-11" db="EMBL/GenBank/DDBJ databases">
        <authorList>
            <person name="Varghese N."/>
            <person name="Submissions S."/>
        </authorList>
    </citation>
    <scope>NUCLEOTIDE SEQUENCE [LARGE SCALE GENOMIC DNA]</scope>
    <source>
        <strain evidence="3">DSM 24579</strain>
    </source>
</reference>
<dbReference type="RefSeq" id="WP_072880930.1">
    <property type="nucleotide sequence ID" value="NZ_FQVT01000013.1"/>
</dbReference>
<evidence type="ECO:0000313" key="2">
    <source>
        <dbReference type="EMBL" id="SHG46604.1"/>
    </source>
</evidence>
<dbReference type="AlphaFoldDB" id="A0A1M5K1G3"/>
<evidence type="ECO:0000259" key="1">
    <source>
        <dbReference type="Pfam" id="PF14294"/>
    </source>
</evidence>
<proteinExistence type="predicted"/>
<dbReference type="Proteomes" id="UP000183945">
    <property type="component" value="Unassembled WGS sequence"/>
</dbReference>
<evidence type="ECO:0000313" key="3">
    <source>
        <dbReference type="Proteomes" id="UP000183945"/>
    </source>
</evidence>
<dbReference type="InterPro" id="IPR025399">
    <property type="entry name" value="DUF4372"/>
</dbReference>